<gene>
    <name evidence="1" type="ORF">FJY75_06555</name>
</gene>
<name>A0A937X7U7_UNCEI</name>
<dbReference type="AlphaFoldDB" id="A0A937X7U7"/>
<dbReference type="Proteomes" id="UP000748308">
    <property type="component" value="Unassembled WGS sequence"/>
</dbReference>
<protein>
    <submittedName>
        <fullName evidence="1">Uncharacterized protein</fullName>
    </submittedName>
</protein>
<accession>A0A937X7U7</accession>
<proteinExistence type="predicted"/>
<feature type="non-terminal residue" evidence="1">
    <location>
        <position position="122"/>
    </location>
</feature>
<evidence type="ECO:0000313" key="2">
    <source>
        <dbReference type="Proteomes" id="UP000748308"/>
    </source>
</evidence>
<reference evidence="1" key="1">
    <citation type="submission" date="2019-03" db="EMBL/GenBank/DDBJ databases">
        <title>Lake Tanganyika Metagenome-Assembled Genomes (MAGs).</title>
        <authorList>
            <person name="Tran P."/>
        </authorList>
    </citation>
    <scope>NUCLEOTIDE SEQUENCE</scope>
    <source>
        <strain evidence="1">M_DeepCast_400m_m2_100</strain>
    </source>
</reference>
<comment type="caution">
    <text evidence="1">The sequence shown here is derived from an EMBL/GenBank/DDBJ whole genome shotgun (WGS) entry which is preliminary data.</text>
</comment>
<organism evidence="1 2">
    <name type="scientific">Eiseniibacteriota bacterium</name>
    <dbReference type="NCBI Taxonomy" id="2212470"/>
    <lineage>
        <taxon>Bacteria</taxon>
        <taxon>Candidatus Eiseniibacteriota</taxon>
    </lineage>
</organism>
<dbReference type="Gene3D" id="3.20.20.480">
    <property type="entry name" value="Trimethylamine methyltransferase-like"/>
    <property type="match status" value="1"/>
</dbReference>
<sequence>MRQRLRTGTRAGEELLDRALHHLEREGVEVGDPGTLDLLRDSGAAALPQAGGRTRLRASVARRVLQETPAAFNLHDRAGAKVFTLAGGVATGGAPARWAFAGAARAEAPGDPDDAANMAGLA</sequence>
<evidence type="ECO:0000313" key="1">
    <source>
        <dbReference type="EMBL" id="MBM3317498.1"/>
    </source>
</evidence>
<dbReference type="InterPro" id="IPR038601">
    <property type="entry name" value="MttB-like_sf"/>
</dbReference>
<dbReference type="EMBL" id="VGIY01000133">
    <property type="protein sequence ID" value="MBM3317498.1"/>
    <property type="molecule type" value="Genomic_DNA"/>
</dbReference>